<dbReference type="SUPFAM" id="SSF55874">
    <property type="entry name" value="ATPase domain of HSP90 chaperone/DNA topoisomerase II/histidine kinase"/>
    <property type="match status" value="1"/>
</dbReference>
<gene>
    <name evidence="10" type="ORF">GCM10010170_023180</name>
</gene>
<proteinExistence type="predicted"/>
<comment type="caution">
    <text evidence="10">The sequence shown here is derived from an EMBL/GenBank/DDBJ whole genome shotgun (WGS) entry which is preliminary data.</text>
</comment>
<accession>A0ABN3FYB2</accession>
<keyword evidence="8" id="KW-0902">Two-component regulatory system</keyword>
<evidence type="ECO:0000313" key="11">
    <source>
        <dbReference type="Proteomes" id="UP001501444"/>
    </source>
</evidence>
<dbReference type="Pfam" id="PF01590">
    <property type="entry name" value="GAF"/>
    <property type="match status" value="2"/>
</dbReference>
<dbReference type="InterPro" id="IPR011712">
    <property type="entry name" value="Sig_transdc_His_kin_sub3_dim/P"/>
</dbReference>
<sequence length="550" mass="58206">MVSRENLSTAERKYAWLLEEQAAVRRNIALVMRGAPLPELLTAVAEEVGRLVHADAAHVVRYVGDLAVVEAVWSNNGLTLPLGVRVPVAGHNIATMVKRTRRPARFNTYAHVSGLIAERLRDSGVCASVGMPVFLNDQLWGTIVVSATRPESLPSDTEHRIVELTEMMGASIWATQVRLKMSRLVAEQAALRRVATLVARGAPPGEILTAVTREVGQVLEVDATAIHRIEPDGGVTIVAGWNKAGRRVPLGGLGTVDDEGVAGRIFRSGLPARVEDFTSVPGPEAALARRMGFTAGAGGPIVVNGRLWGVIAAAVRTLPMPADAELRMSDFTELVATAISNAQARTELAASRARVVATSDETRRRLERDLHDGTQQRLVSLGLDLRVAQRSLPGDLQGELGHIADGLNDALEELREISRGIHPAILSQGGLCSALKTLARRAGISVGLEVSIQNCVPEPVEVAAYYVVSEALTNAIKHAKVSTAHVNVGVVDDLLHVNVHDDGVGGADPSRGSGLIGLTDRVEALGGTLSVHSPAGQGTLIHAELPINGG</sequence>
<evidence type="ECO:0000256" key="4">
    <source>
        <dbReference type="ARBA" id="ARBA00022679"/>
    </source>
</evidence>
<dbReference type="Gene3D" id="3.30.565.10">
    <property type="entry name" value="Histidine kinase-like ATPase, C-terminal domain"/>
    <property type="match status" value="1"/>
</dbReference>
<evidence type="ECO:0000256" key="6">
    <source>
        <dbReference type="ARBA" id="ARBA00022777"/>
    </source>
</evidence>
<dbReference type="InterPro" id="IPR003018">
    <property type="entry name" value="GAF"/>
</dbReference>
<dbReference type="EMBL" id="BAAARV010000019">
    <property type="protein sequence ID" value="GAA2340311.1"/>
    <property type="molecule type" value="Genomic_DNA"/>
</dbReference>
<keyword evidence="5" id="KW-0547">Nucleotide-binding</keyword>
<evidence type="ECO:0000256" key="7">
    <source>
        <dbReference type="ARBA" id="ARBA00022840"/>
    </source>
</evidence>
<dbReference type="Proteomes" id="UP001501444">
    <property type="component" value="Unassembled WGS sequence"/>
</dbReference>
<evidence type="ECO:0000256" key="8">
    <source>
        <dbReference type="ARBA" id="ARBA00023012"/>
    </source>
</evidence>
<evidence type="ECO:0000256" key="1">
    <source>
        <dbReference type="ARBA" id="ARBA00000085"/>
    </source>
</evidence>
<dbReference type="InterPro" id="IPR036890">
    <property type="entry name" value="HATPase_C_sf"/>
</dbReference>
<dbReference type="PANTHER" id="PTHR24421:SF10">
    <property type="entry name" value="NITRATE_NITRITE SENSOR PROTEIN NARQ"/>
    <property type="match status" value="1"/>
</dbReference>
<keyword evidence="6" id="KW-0418">Kinase</keyword>
<comment type="catalytic activity">
    <reaction evidence="1">
        <text>ATP + protein L-histidine = ADP + protein N-phospho-L-histidine.</text>
        <dbReference type="EC" id="2.7.13.3"/>
    </reaction>
</comment>
<dbReference type="Gene3D" id="1.20.5.1930">
    <property type="match status" value="1"/>
</dbReference>
<dbReference type="InterPro" id="IPR029016">
    <property type="entry name" value="GAF-like_dom_sf"/>
</dbReference>
<dbReference type="Gene3D" id="3.30.450.40">
    <property type="match status" value="2"/>
</dbReference>
<dbReference type="Pfam" id="PF07730">
    <property type="entry name" value="HisKA_3"/>
    <property type="match status" value="1"/>
</dbReference>
<dbReference type="RefSeq" id="WP_344612314.1">
    <property type="nucleotide sequence ID" value="NZ_BAAARV010000019.1"/>
</dbReference>
<evidence type="ECO:0000256" key="3">
    <source>
        <dbReference type="ARBA" id="ARBA00022553"/>
    </source>
</evidence>
<keyword evidence="3" id="KW-0597">Phosphoprotein</keyword>
<evidence type="ECO:0000256" key="2">
    <source>
        <dbReference type="ARBA" id="ARBA00012438"/>
    </source>
</evidence>
<name>A0ABN3FYB2_9ACTN</name>
<dbReference type="EC" id="2.7.13.3" evidence="2"/>
<keyword evidence="7" id="KW-0067">ATP-binding</keyword>
<evidence type="ECO:0000259" key="9">
    <source>
        <dbReference type="SMART" id="SM00065"/>
    </source>
</evidence>
<protein>
    <recommendedName>
        <fullName evidence="2">histidine kinase</fullName>
        <ecNumber evidence="2">2.7.13.3</ecNumber>
    </recommendedName>
</protein>
<dbReference type="CDD" id="cd16917">
    <property type="entry name" value="HATPase_UhpB-NarQ-NarX-like"/>
    <property type="match status" value="1"/>
</dbReference>
<feature type="domain" description="GAF" evidence="9">
    <location>
        <begin position="36"/>
        <end position="182"/>
    </location>
</feature>
<keyword evidence="11" id="KW-1185">Reference proteome</keyword>
<organism evidence="10 11">
    <name type="scientific">Dactylosporangium salmoneum</name>
    <dbReference type="NCBI Taxonomy" id="53361"/>
    <lineage>
        <taxon>Bacteria</taxon>
        <taxon>Bacillati</taxon>
        <taxon>Actinomycetota</taxon>
        <taxon>Actinomycetes</taxon>
        <taxon>Micromonosporales</taxon>
        <taxon>Micromonosporaceae</taxon>
        <taxon>Dactylosporangium</taxon>
    </lineage>
</organism>
<feature type="domain" description="GAF" evidence="9">
    <location>
        <begin position="203"/>
        <end position="349"/>
    </location>
</feature>
<dbReference type="InterPro" id="IPR003594">
    <property type="entry name" value="HATPase_dom"/>
</dbReference>
<dbReference type="Pfam" id="PF02518">
    <property type="entry name" value="HATPase_c"/>
    <property type="match status" value="1"/>
</dbReference>
<keyword evidence="4" id="KW-0808">Transferase</keyword>
<dbReference type="InterPro" id="IPR050482">
    <property type="entry name" value="Sensor_HK_TwoCompSys"/>
</dbReference>
<dbReference type="SUPFAM" id="SSF55781">
    <property type="entry name" value="GAF domain-like"/>
    <property type="match status" value="2"/>
</dbReference>
<evidence type="ECO:0000313" key="10">
    <source>
        <dbReference type="EMBL" id="GAA2340311.1"/>
    </source>
</evidence>
<dbReference type="SMART" id="SM00065">
    <property type="entry name" value="GAF"/>
    <property type="match status" value="2"/>
</dbReference>
<dbReference type="PANTHER" id="PTHR24421">
    <property type="entry name" value="NITRATE/NITRITE SENSOR PROTEIN NARX-RELATED"/>
    <property type="match status" value="1"/>
</dbReference>
<reference evidence="10 11" key="1">
    <citation type="journal article" date="2019" name="Int. J. Syst. Evol. Microbiol.">
        <title>The Global Catalogue of Microorganisms (GCM) 10K type strain sequencing project: providing services to taxonomists for standard genome sequencing and annotation.</title>
        <authorList>
            <consortium name="The Broad Institute Genomics Platform"/>
            <consortium name="The Broad Institute Genome Sequencing Center for Infectious Disease"/>
            <person name="Wu L."/>
            <person name="Ma J."/>
        </authorList>
    </citation>
    <scope>NUCLEOTIDE SEQUENCE [LARGE SCALE GENOMIC DNA]</scope>
    <source>
        <strain evidence="10 11">JCM 3272</strain>
    </source>
</reference>
<evidence type="ECO:0000256" key="5">
    <source>
        <dbReference type="ARBA" id="ARBA00022741"/>
    </source>
</evidence>